<dbReference type="RefSeq" id="WP_005584517.1">
    <property type="nucleotide sequence ID" value="NZ_LT669839.1"/>
</dbReference>
<dbReference type="SUPFAM" id="SSF82171">
    <property type="entry name" value="DPP6 N-terminal domain-like"/>
    <property type="match status" value="1"/>
</dbReference>
<dbReference type="Proteomes" id="UP000245423">
    <property type="component" value="Chromosome 1"/>
</dbReference>
<dbReference type="OrthoDB" id="1708281at2"/>
<dbReference type="EMBL" id="LT669839">
    <property type="protein sequence ID" value="SHD76694.1"/>
    <property type="molecule type" value="Genomic_DNA"/>
</dbReference>
<dbReference type="AlphaFoldDB" id="M1ZAC8"/>
<dbReference type="HOGENOM" id="CLU_758013_0_0_9"/>
<keyword evidence="2" id="KW-1185">Reference proteome</keyword>
<organism evidence="1 2">
    <name type="scientific">[Clostridium] ultunense Esp</name>
    <dbReference type="NCBI Taxonomy" id="1288971"/>
    <lineage>
        <taxon>Bacteria</taxon>
        <taxon>Bacillati</taxon>
        <taxon>Bacillota</taxon>
        <taxon>Tissierellia</taxon>
        <taxon>Tissierellales</taxon>
        <taxon>Tepidimicrobiaceae</taxon>
        <taxon>Schnuerera</taxon>
    </lineage>
</organism>
<proteinExistence type="predicted"/>
<sequence>MRGWIRLVIVVILLGLSLFLVYPNDSMDADIDERDNIIEYQEFGNHTVYIEEDKGGENRLKIVNSKDGKVQNIEGITGELYGIDWSNNGKYFIVNKATDIVKTTYLVSMENFEKLASIPTIGKVIWSPDSSKLLIGVENNKKRAVKGELKGTVDLAIYYVNSKTVEPLLEADEYVDYWPEYWDSDNNIGYRKINGEGEENLSIKYEPTEEELVMDIIYSNENHNSGEGVIKLLPKLDFNRLEYIYGEGSVLDLLEWLSHQEFLKEEELVILINLIDEFVGEEYYKFVESIANNYLKDKVRFLKALSKVPEKTEDIALGLHDMKVYNRSGENIFTDLDMILNSEELTEEERQIGVDLISFYASCST</sequence>
<evidence type="ECO:0000313" key="1">
    <source>
        <dbReference type="EMBL" id="SHD76694.1"/>
    </source>
</evidence>
<gene>
    <name evidence="1" type="ORF">CUESP1_1322</name>
</gene>
<evidence type="ECO:0000313" key="2">
    <source>
        <dbReference type="Proteomes" id="UP000245423"/>
    </source>
</evidence>
<protein>
    <submittedName>
        <fullName evidence="1">Uncharacterized protein</fullName>
    </submittedName>
</protein>
<accession>M1ZAC8</accession>
<reference evidence="1 2" key="1">
    <citation type="submission" date="2016-11" db="EMBL/GenBank/DDBJ databases">
        <authorList>
            <person name="Manzoor S."/>
        </authorList>
    </citation>
    <scope>NUCLEOTIDE SEQUENCE [LARGE SCALE GENOMIC DNA]</scope>
    <source>
        <strain evidence="1">Clostridium ultunense strain Esp</strain>
    </source>
</reference>
<name>M1ZAC8_9FIRM</name>